<accession>A0AA86XKJ8</accession>
<sequence>MRRNAAEEMFGIQCKNTMSRVADAFEELKKREEQIKKMKEKGWIIIEGERQDTAMQFKFVSDIASNVNKLNVALIQNLEYCDDDPKICGKNLALEDATAQSVLNCFEEYALAVRMNLINDLNIRFMLEETLADMVEMWKEYLSEPSHLLNFNNLLWLLERLEEYETLDVFDEQRARAKMSRASYMMKQIGKKKEE</sequence>
<keyword evidence="2" id="KW-1185">Reference proteome</keyword>
<dbReference type="EMBL" id="BK063680">
    <property type="protein sequence ID" value="DBA35564.1"/>
    <property type="molecule type" value="Genomic_DNA"/>
</dbReference>
<organism evidence="1 2">
    <name type="scientific">Caudoviricetes sp. vir335</name>
    <dbReference type="NCBI Taxonomy" id="3068357"/>
    <lineage>
        <taxon>Viruses</taxon>
        <taxon>Duplodnaviria</taxon>
        <taxon>Heunggongvirae</taxon>
        <taxon>Uroviricota</taxon>
        <taxon>Caudoviricetes</taxon>
    </lineage>
</organism>
<reference evidence="1 2" key="1">
    <citation type="journal article" date="2023" name="Nat. Microbiol.">
        <title>A compendium of viruses from methanogenic archaea reveals their diversity and adaptations to the gut environment.</title>
        <authorList>
            <person name="Medvedeva S."/>
            <person name="Borrel G."/>
            <person name="Krupovic M."/>
            <person name="Gribaldo S."/>
        </authorList>
    </citation>
    <scope>NUCLEOTIDE SEQUENCE [LARGE SCALE GENOMIC DNA]</scope>
</reference>
<name>A0AA86XKJ8_9CAUD</name>
<protein>
    <submittedName>
        <fullName evidence="1">Uncharacterized protein</fullName>
    </submittedName>
</protein>
<evidence type="ECO:0000313" key="1">
    <source>
        <dbReference type="EMBL" id="DBA35564.1"/>
    </source>
</evidence>
<dbReference type="RefSeq" id="YP_013605468.1">
    <property type="nucleotide sequence ID" value="NC_134205.1"/>
</dbReference>
<gene>
    <name evidence="1" type="ORF">vir335_00008</name>
</gene>
<dbReference type="GeneID" id="301841474"/>
<evidence type="ECO:0000313" key="2">
    <source>
        <dbReference type="Proteomes" id="UP001302000"/>
    </source>
</evidence>
<proteinExistence type="predicted"/>
<dbReference type="Proteomes" id="UP001302000">
    <property type="component" value="Segment"/>
</dbReference>